<evidence type="ECO:0000313" key="3">
    <source>
        <dbReference type="Proteomes" id="UP000782312"/>
    </source>
</evidence>
<accession>A0A932MNN4</accession>
<feature type="region of interest" description="Disordered" evidence="1">
    <location>
        <begin position="1"/>
        <end position="25"/>
    </location>
</feature>
<name>A0A932MNN4_UNCTE</name>
<dbReference type="AlphaFoldDB" id="A0A932MNN4"/>
<sequence>MASGAKARTNGRSLPGSSVPLKLHKTRKEAELERIHRWMEKNLPPPGTPEWEALCTHCGKCCYDKVWKGKRLLLLKSPCGFLDTGNNRCTCYPDRFEREPLCMPIGPEIIEMGGLPEDCPYVQGLPGYRGPIEVNKTLDEC</sequence>
<dbReference type="PANTHER" id="PTHR37421:SF1">
    <property type="entry name" value="UPF0260 PROTEIN YCGN"/>
    <property type="match status" value="1"/>
</dbReference>
<comment type="caution">
    <text evidence="2">The sequence shown here is derived from an EMBL/GenBank/DDBJ whole genome shotgun (WGS) entry which is preliminary data.</text>
</comment>
<evidence type="ECO:0000256" key="1">
    <source>
        <dbReference type="SAM" id="MobiDB-lite"/>
    </source>
</evidence>
<organism evidence="2 3">
    <name type="scientific">Tectimicrobiota bacterium</name>
    <dbReference type="NCBI Taxonomy" id="2528274"/>
    <lineage>
        <taxon>Bacteria</taxon>
        <taxon>Pseudomonadati</taxon>
        <taxon>Nitrospinota/Tectimicrobiota group</taxon>
        <taxon>Candidatus Tectimicrobiota</taxon>
    </lineage>
</organism>
<dbReference type="PANTHER" id="PTHR37421">
    <property type="entry name" value="UPF0260 PROTEIN YCGN"/>
    <property type="match status" value="1"/>
</dbReference>
<gene>
    <name evidence="2" type="ORF">HYZ11_18225</name>
</gene>
<proteinExistence type="predicted"/>
<dbReference type="Proteomes" id="UP000782312">
    <property type="component" value="Unassembled WGS sequence"/>
</dbReference>
<evidence type="ECO:0000313" key="2">
    <source>
        <dbReference type="EMBL" id="MBI3129549.1"/>
    </source>
</evidence>
<dbReference type="EMBL" id="JACPUR010000041">
    <property type="protein sequence ID" value="MBI3129549.1"/>
    <property type="molecule type" value="Genomic_DNA"/>
</dbReference>
<reference evidence="2" key="1">
    <citation type="submission" date="2020-07" db="EMBL/GenBank/DDBJ databases">
        <title>Huge and variable diversity of episymbiotic CPR bacteria and DPANN archaea in groundwater ecosystems.</title>
        <authorList>
            <person name="He C.Y."/>
            <person name="Keren R."/>
            <person name="Whittaker M."/>
            <person name="Farag I.F."/>
            <person name="Doudna J."/>
            <person name="Cate J.H.D."/>
            <person name="Banfield J.F."/>
        </authorList>
    </citation>
    <scope>NUCLEOTIDE SEQUENCE</scope>
    <source>
        <strain evidence="2">NC_groundwater_763_Ag_S-0.2um_68_21</strain>
    </source>
</reference>
<dbReference type="InterPro" id="IPR008228">
    <property type="entry name" value="UCP006173"/>
</dbReference>
<protein>
    <submittedName>
        <fullName evidence="2">Uncharacterized protein</fullName>
    </submittedName>
</protein>